<evidence type="ECO:0000313" key="4">
    <source>
        <dbReference type="Proteomes" id="UP000037397"/>
    </source>
</evidence>
<dbReference type="Proteomes" id="UP000037397">
    <property type="component" value="Unassembled WGS sequence"/>
</dbReference>
<evidence type="ECO:0008006" key="5">
    <source>
        <dbReference type="Google" id="ProtNLM"/>
    </source>
</evidence>
<dbReference type="OrthoDB" id="7363485at2"/>
<feature type="region of interest" description="Disordered" evidence="1">
    <location>
        <begin position="97"/>
        <end position="121"/>
    </location>
</feature>
<evidence type="ECO:0000256" key="2">
    <source>
        <dbReference type="SAM" id="SignalP"/>
    </source>
</evidence>
<organism evidence="3 4">
    <name type="scientific">Luteipulveratus halotolerans</name>
    <dbReference type="NCBI Taxonomy" id="1631356"/>
    <lineage>
        <taxon>Bacteria</taxon>
        <taxon>Bacillati</taxon>
        <taxon>Actinomycetota</taxon>
        <taxon>Actinomycetes</taxon>
        <taxon>Micrococcales</taxon>
        <taxon>Dermacoccaceae</taxon>
        <taxon>Luteipulveratus</taxon>
    </lineage>
</organism>
<evidence type="ECO:0000313" key="3">
    <source>
        <dbReference type="EMBL" id="KNX39055.1"/>
    </source>
</evidence>
<accession>A0A0L6CN31</accession>
<evidence type="ECO:0000256" key="1">
    <source>
        <dbReference type="SAM" id="MobiDB-lite"/>
    </source>
</evidence>
<dbReference type="RefSeq" id="WP_050671604.1">
    <property type="nucleotide sequence ID" value="NZ_LAIR01000002.1"/>
</dbReference>
<keyword evidence="4" id="KW-1185">Reference proteome</keyword>
<dbReference type="STRING" id="1631356.VV01_21060"/>
<reference evidence="4" key="1">
    <citation type="submission" date="2015-03" db="EMBL/GenBank/DDBJ databases">
        <title>Luteipulveratus halotolerans sp. nov., a novel actinobacterium (Dermacoccaceae) from Sarawak, Malaysia.</title>
        <authorList>
            <person name="Juboi H."/>
            <person name="Basik A."/>
            <person name="Shamsul S.S."/>
            <person name="Arnold P."/>
            <person name="Schmitt E.K."/>
            <person name="Sanglier J.-J."/>
            <person name="Yeo T."/>
        </authorList>
    </citation>
    <scope>NUCLEOTIDE SEQUENCE [LARGE SCALE GENOMIC DNA]</scope>
    <source>
        <strain evidence="4">C296001</strain>
    </source>
</reference>
<protein>
    <recommendedName>
        <fullName evidence="5">DUF5666 domain-containing protein</fullName>
    </recommendedName>
</protein>
<feature type="region of interest" description="Disordered" evidence="1">
    <location>
        <begin position="26"/>
        <end position="62"/>
    </location>
</feature>
<dbReference type="PROSITE" id="PS51257">
    <property type="entry name" value="PROKAR_LIPOPROTEIN"/>
    <property type="match status" value="1"/>
</dbReference>
<comment type="caution">
    <text evidence="3">The sequence shown here is derived from an EMBL/GenBank/DDBJ whole genome shotgun (WGS) entry which is preliminary data.</text>
</comment>
<name>A0A0L6CN31_9MICO</name>
<dbReference type="AlphaFoldDB" id="A0A0L6CN31"/>
<proteinExistence type="predicted"/>
<feature type="chain" id="PRO_5038835289" description="DUF5666 domain-containing protein" evidence="2">
    <location>
        <begin position="20"/>
        <end position="158"/>
    </location>
</feature>
<feature type="signal peptide" evidence="2">
    <location>
        <begin position="1"/>
        <end position="19"/>
    </location>
</feature>
<gene>
    <name evidence="3" type="ORF">VV01_21060</name>
</gene>
<sequence length="158" mass="15689">MRTTILAATAALTCSVVLSGCSDDGGATGTPTAASSTPAASSTSTPAPSSAGPSSEGPTSAEQVVVEGVIGFPGRTCVLFRADDGTAYALTGPAVTPDVRTRAKGGRGMQTSLDDPQPAAPVTQTRVRVTGRPAPGARSTCDADVLVTSRIEVLRNTA</sequence>
<keyword evidence="2" id="KW-0732">Signal</keyword>
<dbReference type="EMBL" id="LAIR01000002">
    <property type="protein sequence ID" value="KNX39055.1"/>
    <property type="molecule type" value="Genomic_DNA"/>
</dbReference>
<feature type="compositionally biased region" description="Low complexity" evidence="1">
    <location>
        <begin position="29"/>
        <end position="61"/>
    </location>
</feature>